<sequence>MSAQGDCEFPGAASSELVQQDLWAAKAWPNHGTQPLPHRLQHPGGGRAAAGPGPRYEMYTIERNAERTATAGGCSTTCEFVNFPDQPVVWREISLITSALRNDSQDKQTQFLRSKNEVIMMYKLPFLEYHILCSNFPQKGHICVIGTLVYVLFLATQACTKDATWTLERLLRTLYNSLKDVDLSLCLGN</sequence>
<comment type="subunit">
    <text evidence="5">Component of the Integrator complex, composed of core subunits INTS1, INTS2, INTS3, INTS4, INTS5, INTS6, INTS7, INTS8, INTS9/RC74, INTS10, INTS11/CPSF3L, INTS12, INTS13, INTS14 and INTS15. The core complex associates with protein phosphatase 2A subunits PPP2CA and PPP2R1A, to form the Integrator-PP2A (INTAC) complex. INTS10 is part of the tail subcomplex, composed of INTS10, INTS13, INTS14 and INTS15.</text>
</comment>
<keyword evidence="8" id="KW-1185">Reference proteome</keyword>
<evidence type="ECO:0000256" key="4">
    <source>
        <dbReference type="ARBA" id="ARBA00023242"/>
    </source>
</evidence>
<dbReference type="InterPro" id="IPR026164">
    <property type="entry name" value="Int_cplx_su10"/>
</dbReference>
<dbReference type="InParanoid" id="A0A287AR38"/>
<comment type="similarity">
    <text evidence="2">Belongs to the Integrator subunit 10 family.</text>
</comment>
<dbReference type="GO" id="GO:0032039">
    <property type="term" value="C:integrator complex"/>
    <property type="evidence" value="ECO:0007669"/>
    <property type="project" value="InterPro"/>
</dbReference>
<evidence type="ECO:0000256" key="1">
    <source>
        <dbReference type="ARBA" id="ARBA00004123"/>
    </source>
</evidence>
<dbReference type="Ensembl" id="ENSSSCT00000054431.3">
    <property type="protein sequence ID" value="ENSSSCP00000046526.3"/>
    <property type="gene ID" value="ENSSSCG00000039898.3"/>
</dbReference>
<evidence type="ECO:0000256" key="3">
    <source>
        <dbReference type="ARBA" id="ARBA00016811"/>
    </source>
</evidence>
<comment type="subcellular location">
    <subcellularLocation>
        <location evidence="1">Nucleus</location>
    </subcellularLocation>
</comment>
<evidence type="ECO:0000313" key="8">
    <source>
        <dbReference type="Proteomes" id="UP000008227"/>
    </source>
</evidence>
<dbReference type="GO" id="GO:0016180">
    <property type="term" value="P:snRNA processing"/>
    <property type="evidence" value="ECO:0007669"/>
    <property type="project" value="InterPro"/>
</dbReference>
<dbReference type="GeneTree" id="ENSGT00390000010950"/>
<name>A0A287AR38_PIG</name>
<dbReference type="PANTHER" id="PTHR16055:SF2">
    <property type="entry name" value="INTEGRATOR COMPLEX SUBUNIT 10"/>
    <property type="match status" value="1"/>
</dbReference>
<dbReference type="Pfam" id="PF21045">
    <property type="entry name" value="INT10"/>
    <property type="match status" value="1"/>
</dbReference>
<proteinExistence type="inferred from homology"/>
<organism evidence="7 8">
    <name type="scientific">Sus scrofa</name>
    <name type="common">Pig</name>
    <dbReference type="NCBI Taxonomy" id="9823"/>
    <lineage>
        <taxon>Eukaryota</taxon>
        <taxon>Metazoa</taxon>
        <taxon>Chordata</taxon>
        <taxon>Craniata</taxon>
        <taxon>Vertebrata</taxon>
        <taxon>Euteleostomi</taxon>
        <taxon>Mammalia</taxon>
        <taxon>Eutheria</taxon>
        <taxon>Laurasiatheria</taxon>
        <taxon>Artiodactyla</taxon>
        <taxon>Suina</taxon>
        <taxon>Suidae</taxon>
        <taxon>Sus</taxon>
    </lineage>
</organism>
<feature type="region of interest" description="Disordered" evidence="6">
    <location>
        <begin position="29"/>
        <end position="53"/>
    </location>
</feature>
<dbReference type="PANTHER" id="PTHR16055">
    <property type="entry name" value="INTEGRATOR COMPLEX SUBUNIT 10"/>
    <property type="match status" value="1"/>
</dbReference>
<reference evidence="7" key="2">
    <citation type="journal article" date="2020" name="Gigascience">
        <title>An improved pig reference genome sequence to enable pig genetics and genomics research.</title>
        <authorList>
            <person name="Warr A."/>
            <person name="Affara N."/>
            <person name="Aken B."/>
            <person name="Beiki H."/>
            <person name="Bickhart D.M."/>
            <person name="Billis K."/>
            <person name="Chow W."/>
            <person name="Eory L."/>
            <person name="Finlayson H.A."/>
            <person name="Flicek P."/>
            <person name="Giron C.G."/>
            <person name="Griffin D.K."/>
            <person name="Hall R."/>
            <person name="Hannum G."/>
            <person name="Hourlier T."/>
            <person name="Howe K."/>
            <person name="Hume D.A."/>
            <person name="Izuogu O."/>
            <person name="Kim K."/>
            <person name="Koren S."/>
            <person name="Liu H."/>
            <person name="Manchanda N."/>
            <person name="Martin F.J."/>
            <person name="Nonneman D.J."/>
            <person name="O'Connor R.E."/>
            <person name="Phillippy A.M."/>
            <person name="Rohrer G.A."/>
            <person name="Rosen B.D."/>
            <person name="Rund L.A."/>
            <person name="Sargent C.A."/>
            <person name="Schook L.B."/>
            <person name="Schroeder S.G."/>
            <person name="Schwartz A.S."/>
            <person name="Skinner B.M."/>
            <person name="Talbot R."/>
            <person name="Tseng E."/>
            <person name="Tuggle C.K."/>
            <person name="Watson M."/>
            <person name="Smith T.P.L."/>
            <person name="Archibald A.L."/>
        </authorList>
    </citation>
    <scope>NUCLEOTIDE SEQUENCE [LARGE SCALE GENOMIC DNA]</scope>
    <source>
        <strain evidence="7">Duroc</strain>
    </source>
</reference>
<dbReference type="Proteomes" id="UP000008227">
    <property type="component" value="Chromosome 9"/>
</dbReference>
<reference evidence="8" key="1">
    <citation type="submission" date="2009-11" db="EMBL/GenBank/DDBJ databases">
        <authorList>
            <consortium name="Porcine genome sequencing project"/>
        </authorList>
    </citation>
    <scope>NUCLEOTIDE SEQUENCE [LARGE SCALE GENOMIC DNA]</scope>
    <source>
        <strain evidence="8">Duroc</strain>
    </source>
</reference>
<reference evidence="7" key="4">
    <citation type="submission" date="2025-09" db="UniProtKB">
        <authorList>
            <consortium name="Ensembl"/>
        </authorList>
    </citation>
    <scope>IDENTIFICATION</scope>
</reference>
<dbReference type="AlphaFoldDB" id="A0A287AR38"/>
<evidence type="ECO:0000256" key="5">
    <source>
        <dbReference type="ARBA" id="ARBA00062419"/>
    </source>
</evidence>
<accession>A0A287AR38</accession>
<evidence type="ECO:0000256" key="2">
    <source>
        <dbReference type="ARBA" id="ARBA00010391"/>
    </source>
</evidence>
<evidence type="ECO:0000313" key="7">
    <source>
        <dbReference type="Ensembl" id="ENSSSCP00000046526.3"/>
    </source>
</evidence>
<keyword evidence="4" id="KW-0539">Nucleus</keyword>
<protein>
    <recommendedName>
        <fullName evidence="3">Integrator complex subunit 10</fullName>
    </recommendedName>
</protein>
<reference evidence="7" key="3">
    <citation type="submission" date="2025-08" db="UniProtKB">
        <authorList>
            <consortium name="Ensembl"/>
        </authorList>
    </citation>
    <scope>IDENTIFICATION</scope>
</reference>
<dbReference type="Bgee" id="ENSSSCG00000039898">
    <property type="expression patterns" value="Expressed in ileum and 16 other cell types or tissues"/>
</dbReference>
<dbReference type="STRING" id="9823.ENSSSCP00000046526"/>
<evidence type="ECO:0000256" key="6">
    <source>
        <dbReference type="SAM" id="MobiDB-lite"/>
    </source>
</evidence>